<dbReference type="NCBIfam" id="NF011442">
    <property type="entry name" value="PRK14869.1-4"/>
    <property type="match status" value="1"/>
</dbReference>
<dbReference type="Gene3D" id="3.40.1390.20">
    <property type="entry name" value="HprK N-terminal domain-like"/>
    <property type="match status" value="1"/>
</dbReference>
<dbReference type="PROSITE" id="PS51371">
    <property type="entry name" value="CBS"/>
    <property type="match status" value="2"/>
</dbReference>
<dbReference type="GO" id="GO:0004427">
    <property type="term" value="F:inorganic diphosphate phosphatase activity"/>
    <property type="evidence" value="ECO:0007669"/>
    <property type="project" value="UniProtKB-EC"/>
</dbReference>
<dbReference type="Gene3D" id="3.90.1640.10">
    <property type="entry name" value="inorganic pyrophosphatase (n-terminal core)"/>
    <property type="match status" value="2"/>
</dbReference>
<comment type="cofactor">
    <cofactor evidence="1">
        <name>Mn(2+)</name>
        <dbReference type="ChEBI" id="CHEBI:29035"/>
    </cofactor>
</comment>
<dbReference type="InterPro" id="IPR010766">
    <property type="entry name" value="DRTGG"/>
</dbReference>
<dbReference type="SUPFAM" id="SSF64182">
    <property type="entry name" value="DHH phosphoesterases"/>
    <property type="match status" value="1"/>
</dbReference>
<evidence type="ECO:0000256" key="3">
    <source>
        <dbReference type="ARBA" id="ARBA00022723"/>
    </source>
</evidence>
<dbReference type="PANTHER" id="PTHR12112:SF22">
    <property type="entry name" value="MANGANESE-DEPENDENT INORGANIC PYROPHOSPHATASE-RELATED"/>
    <property type="match status" value="1"/>
</dbReference>
<dbReference type="Pfam" id="PF02833">
    <property type="entry name" value="DHHA2"/>
    <property type="match status" value="1"/>
</dbReference>
<name>A0ABY5DWS1_9ACTN</name>
<dbReference type="InterPro" id="IPR000644">
    <property type="entry name" value="CBS_dom"/>
</dbReference>
<dbReference type="PANTHER" id="PTHR12112">
    <property type="entry name" value="BNIP - RELATED"/>
    <property type="match status" value="1"/>
</dbReference>
<keyword evidence="8" id="KW-0129">CBS domain</keyword>
<feature type="region of interest" description="Disordered" evidence="9">
    <location>
        <begin position="1"/>
        <end position="23"/>
    </location>
</feature>
<comment type="catalytic activity">
    <reaction evidence="7">
        <text>diphosphate + H2O = 2 phosphate + H(+)</text>
        <dbReference type="Rhea" id="RHEA:24576"/>
        <dbReference type="ChEBI" id="CHEBI:15377"/>
        <dbReference type="ChEBI" id="CHEBI:15378"/>
        <dbReference type="ChEBI" id="CHEBI:33019"/>
        <dbReference type="ChEBI" id="CHEBI:43474"/>
        <dbReference type="EC" id="3.6.1.1"/>
    </reaction>
</comment>
<evidence type="ECO:0000256" key="8">
    <source>
        <dbReference type="PROSITE-ProRule" id="PRU00703"/>
    </source>
</evidence>
<dbReference type="EC" id="3.6.1.1" evidence="2"/>
<keyword evidence="3" id="KW-0479">Metal-binding</keyword>
<proteinExistence type="predicted"/>
<dbReference type="NCBIfam" id="NF011447">
    <property type="entry name" value="PRK14869.2-3"/>
    <property type="match status" value="1"/>
</dbReference>
<evidence type="ECO:0000259" key="10">
    <source>
        <dbReference type="PROSITE" id="PS51371"/>
    </source>
</evidence>
<dbReference type="Pfam" id="PF01368">
    <property type="entry name" value="DHH"/>
    <property type="match status" value="1"/>
</dbReference>
<dbReference type="InterPro" id="IPR028979">
    <property type="entry name" value="Ser_kin/Pase_Hpr-like_N_sf"/>
</dbReference>
<dbReference type="Gene3D" id="3.10.310.20">
    <property type="entry name" value="DHHA2 domain"/>
    <property type="match status" value="1"/>
</dbReference>
<feature type="compositionally biased region" description="Basic and acidic residues" evidence="9">
    <location>
        <begin position="1"/>
        <end position="15"/>
    </location>
</feature>
<dbReference type="SUPFAM" id="SSF54631">
    <property type="entry name" value="CBS-domain pair"/>
    <property type="match status" value="1"/>
</dbReference>
<dbReference type="NCBIfam" id="NF011443">
    <property type="entry name" value="PRK14869.1-5"/>
    <property type="match status" value="1"/>
</dbReference>
<evidence type="ECO:0000256" key="5">
    <source>
        <dbReference type="ARBA" id="ARBA00023211"/>
    </source>
</evidence>
<protein>
    <recommendedName>
        <fullName evidence="2">inorganic diphosphatase</fullName>
        <ecNumber evidence="2">3.6.1.1</ecNumber>
    </recommendedName>
    <alternativeName>
        <fullName evidence="6">Pyrophosphate phospho-hydrolase</fullName>
    </alternativeName>
</protein>
<evidence type="ECO:0000256" key="4">
    <source>
        <dbReference type="ARBA" id="ARBA00022801"/>
    </source>
</evidence>
<dbReference type="RefSeq" id="WP_254572065.1">
    <property type="nucleotide sequence ID" value="NZ_CP098502.1"/>
</dbReference>
<keyword evidence="5" id="KW-0464">Manganese</keyword>
<accession>A0ABY5DWS1</accession>
<dbReference type="Pfam" id="PF00571">
    <property type="entry name" value="CBS"/>
    <property type="match status" value="2"/>
</dbReference>
<dbReference type="EMBL" id="CP098502">
    <property type="protein sequence ID" value="UTI65384.1"/>
    <property type="molecule type" value="Genomic_DNA"/>
</dbReference>
<keyword evidence="4 11" id="KW-0378">Hydrolase</keyword>
<dbReference type="InterPro" id="IPR046342">
    <property type="entry name" value="CBS_dom_sf"/>
</dbReference>
<dbReference type="SUPFAM" id="SSF75138">
    <property type="entry name" value="HprK N-terminal domain-like"/>
    <property type="match status" value="1"/>
</dbReference>
<evidence type="ECO:0000313" key="11">
    <source>
        <dbReference type="EMBL" id="UTI65384.1"/>
    </source>
</evidence>
<evidence type="ECO:0000256" key="2">
    <source>
        <dbReference type="ARBA" id="ARBA00012146"/>
    </source>
</evidence>
<evidence type="ECO:0000313" key="12">
    <source>
        <dbReference type="Proteomes" id="UP001056035"/>
    </source>
</evidence>
<evidence type="ECO:0000256" key="1">
    <source>
        <dbReference type="ARBA" id="ARBA00001936"/>
    </source>
</evidence>
<dbReference type="InterPro" id="IPR004097">
    <property type="entry name" value="DHHA2"/>
</dbReference>
<dbReference type="InterPro" id="IPR038222">
    <property type="entry name" value="DHHA2_dom_sf"/>
</dbReference>
<gene>
    <name evidence="11" type="ORF">NBH00_04025</name>
</gene>
<dbReference type="Proteomes" id="UP001056035">
    <property type="component" value="Chromosome"/>
</dbReference>
<dbReference type="Pfam" id="PF07085">
    <property type="entry name" value="DRTGG"/>
    <property type="match status" value="1"/>
</dbReference>
<feature type="domain" description="CBS" evidence="10">
    <location>
        <begin position="261"/>
        <end position="323"/>
    </location>
</feature>
<evidence type="ECO:0000256" key="7">
    <source>
        <dbReference type="ARBA" id="ARBA00047820"/>
    </source>
</evidence>
<organism evidence="11 12">
    <name type="scientific">Paraconexibacter antarcticus</name>
    <dbReference type="NCBI Taxonomy" id="2949664"/>
    <lineage>
        <taxon>Bacteria</taxon>
        <taxon>Bacillati</taxon>
        <taxon>Actinomycetota</taxon>
        <taxon>Thermoleophilia</taxon>
        <taxon>Solirubrobacterales</taxon>
        <taxon>Paraconexibacteraceae</taxon>
        <taxon>Paraconexibacter</taxon>
    </lineage>
</organism>
<feature type="domain" description="CBS" evidence="10">
    <location>
        <begin position="86"/>
        <end position="143"/>
    </location>
</feature>
<evidence type="ECO:0000256" key="9">
    <source>
        <dbReference type="SAM" id="MobiDB-lite"/>
    </source>
</evidence>
<evidence type="ECO:0000256" key="6">
    <source>
        <dbReference type="ARBA" id="ARBA00032535"/>
    </source>
</evidence>
<dbReference type="InterPro" id="IPR038763">
    <property type="entry name" value="DHH_sf"/>
</dbReference>
<dbReference type="InterPro" id="IPR001667">
    <property type="entry name" value="DDH_dom"/>
</dbReference>
<reference evidence="11 12" key="1">
    <citation type="submission" date="2022-06" db="EMBL/GenBank/DDBJ databases">
        <title>Paraconexibacter antarcticus.</title>
        <authorList>
            <person name="Kim C.S."/>
        </authorList>
    </citation>
    <scope>NUCLEOTIDE SEQUENCE [LARGE SCALE GENOMIC DNA]</scope>
    <source>
        <strain evidence="11 12">02-257</strain>
    </source>
</reference>
<dbReference type="SMART" id="SM00116">
    <property type="entry name" value="CBS"/>
    <property type="match status" value="2"/>
</dbReference>
<dbReference type="SMART" id="SM01131">
    <property type="entry name" value="DHHA2"/>
    <property type="match status" value="1"/>
</dbReference>
<sequence>MTVSDPRSRHNRPERVYVSGHRNPDTDSIGAAIGYAELKALLDPEREYRPARLGELNAQTTWALERWGAESPHLLVHISVRAGDVMQEDFPVASMDTPLRTAGQQMAAASLDLLPVVDAEGVLTGVLTERSLARRYVRDSHEVPQLLGPTSVAAMATVLEGDILAGPGDRRVDGRVRVLARDVATFGPSSPADVAVVGDRHDAQLRVLELGIGVLVISSGTAVPDATLALARERGTPVISTPLDSYVAGRMITLSCPCQALADCDPLTVRARDLLNDIDEDIKDASYRAAVVVNREGHPIGLVTRADLVDPPARKVILVDHAESAQSIPGVEEAEIVEILDHHHIGSIETTLPVRAIFDPVGSTSTLVTEQFRAASLTPSREAAGMLLSAILSDTVILTSPTTTARDAKAVRHLGELLGVVPEEYGREMFESTSDVSGLSAEAIVGRDLKAYELASGQTICIGQVETVGDSLLERVGELREATEARLSLDGHRLVALMVTDVAIGSTHLVVAGDVALAERAFGASANGGVIPLPGVMSRKKQVAPRLMKAR</sequence>
<keyword evidence="12" id="KW-1185">Reference proteome</keyword>